<proteinExistence type="predicted"/>
<reference evidence="1" key="1">
    <citation type="submission" date="2021-06" db="EMBL/GenBank/DDBJ databases">
        <authorList>
            <person name="Kallberg Y."/>
            <person name="Tangrot J."/>
            <person name="Rosling A."/>
        </authorList>
    </citation>
    <scope>NUCLEOTIDE SEQUENCE</scope>
    <source>
        <strain evidence="1">IA702</strain>
    </source>
</reference>
<feature type="non-terminal residue" evidence="1">
    <location>
        <position position="1"/>
    </location>
</feature>
<keyword evidence="2" id="KW-1185">Reference proteome</keyword>
<sequence>SLICNQSLLPFAVILGEADRPIRDMSINGKRTLYICARASGCLVLAAYNHVDFDIVVRIEVTSPPIPHPIYNPGSSSIDFRQQKSA</sequence>
<name>A0A9N9H5L7_9GLOM</name>
<evidence type="ECO:0000313" key="2">
    <source>
        <dbReference type="Proteomes" id="UP000789572"/>
    </source>
</evidence>
<dbReference type="EMBL" id="CAJVPJ010005302">
    <property type="protein sequence ID" value="CAG8660376.1"/>
    <property type="molecule type" value="Genomic_DNA"/>
</dbReference>
<evidence type="ECO:0000313" key="1">
    <source>
        <dbReference type="EMBL" id="CAG8660376.1"/>
    </source>
</evidence>
<dbReference type="AlphaFoldDB" id="A0A9N9H5L7"/>
<comment type="caution">
    <text evidence="1">The sequence shown here is derived from an EMBL/GenBank/DDBJ whole genome shotgun (WGS) entry which is preliminary data.</text>
</comment>
<protein>
    <submittedName>
        <fullName evidence="1">11323_t:CDS:1</fullName>
    </submittedName>
</protein>
<gene>
    <name evidence="1" type="ORF">POCULU_LOCUS10427</name>
</gene>
<accession>A0A9N9H5L7</accession>
<dbReference type="Proteomes" id="UP000789572">
    <property type="component" value="Unassembled WGS sequence"/>
</dbReference>
<organism evidence="1 2">
    <name type="scientific">Paraglomus occultum</name>
    <dbReference type="NCBI Taxonomy" id="144539"/>
    <lineage>
        <taxon>Eukaryota</taxon>
        <taxon>Fungi</taxon>
        <taxon>Fungi incertae sedis</taxon>
        <taxon>Mucoromycota</taxon>
        <taxon>Glomeromycotina</taxon>
        <taxon>Glomeromycetes</taxon>
        <taxon>Paraglomerales</taxon>
        <taxon>Paraglomeraceae</taxon>
        <taxon>Paraglomus</taxon>
    </lineage>
</organism>